<dbReference type="SUPFAM" id="SSF55729">
    <property type="entry name" value="Acyl-CoA N-acyltransferases (Nat)"/>
    <property type="match status" value="1"/>
</dbReference>
<dbReference type="PROSITE" id="PS51186">
    <property type="entry name" value="GNAT"/>
    <property type="match status" value="1"/>
</dbReference>
<dbReference type="InterPro" id="IPR000182">
    <property type="entry name" value="GNAT_dom"/>
</dbReference>
<dbReference type="Pfam" id="PF13673">
    <property type="entry name" value="Acetyltransf_10"/>
    <property type="match status" value="1"/>
</dbReference>
<dbReference type="AlphaFoldDB" id="A0A6M4MIH5"/>
<evidence type="ECO:0000313" key="3">
    <source>
        <dbReference type="Proteomes" id="UP000219285"/>
    </source>
</evidence>
<evidence type="ECO:0000259" key="1">
    <source>
        <dbReference type="PROSITE" id="PS51186"/>
    </source>
</evidence>
<dbReference type="RefSeq" id="WP_075609605.1">
    <property type="nucleotide sequence ID" value="NZ_CP052766.1"/>
</dbReference>
<gene>
    <name evidence="2" type="ORF">CA267_017465</name>
</gene>
<protein>
    <submittedName>
        <fullName evidence="2">GNAT family N-acetyltransferase</fullName>
    </submittedName>
</protein>
<reference evidence="2 3" key="2">
    <citation type="submission" date="2020-04" db="EMBL/GenBank/DDBJ databases">
        <title>Complete genome sequence of Alteromonas pelagimontana 5.12T.</title>
        <authorList>
            <person name="Sinha R.K."/>
            <person name="Krishnan K.P."/>
            <person name="Kurian J.P."/>
        </authorList>
    </citation>
    <scope>NUCLEOTIDE SEQUENCE [LARGE SCALE GENOMIC DNA]</scope>
    <source>
        <strain evidence="2 3">5.12</strain>
    </source>
</reference>
<dbReference type="KEGG" id="apel:CA267_017465"/>
<dbReference type="GO" id="GO:0016747">
    <property type="term" value="F:acyltransferase activity, transferring groups other than amino-acyl groups"/>
    <property type="evidence" value="ECO:0007669"/>
    <property type="project" value="InterPro"/>
</dbReference>
<dbReference type="Proteomes" id="UP000219285">
    <property type="component" value="Chromosome"/>
</dbReference>
<dbReference type="Gene3D" id="3.40.630.30">
    <property type="match status" value="1"/>
</dbReference>
<reference evidence="3" key="1">
    <citation type="submission" date="2014-12" db="EMBL/GenBank/DDBJ databases">
        <title>Complete genome sequence of a multi-drug resistant Klebsiella pneumoniae.</title>
        <authorList>
            <person name="Hua X."/>
            <person name="Chen Q."/>
            <person name="Li X."/>
            <person name="Feng Y."/>
            <person name="Ruan Z."/>
            <person name="Yu Y."/>
        </authorList>
    </citation>
    <scope>NUCLEOTIDE SEQUENCE [LARGE SCALE GENOMIC DNA]</scope>
    <source>
        <strain evidence="3">5.12</strain>
    </source>
</reference>
<feature type="domain" description="N-acetyltransferase" evidence="1">
    <location>
        <begin position="3"/>
        <end position="141"/>
    </location>
</feature>
<proteinExistence type="predicted"/>
<keyword evidence="3" id="KW-1185">Reference proteome</keyword>
<dbReference type="InterPro" id="IPR016181">
    <property type="entry name" value="Acyl_CoA_acyltransferase"/>
</dbReference>
<sequence length="152" mass="17420">MAFQVENVDWVSGKNRLTQLRERVFILEWRLPREAEFDERDANAFHILISNDKREPIATGRLTRDGEIGRIAVKQEHRDQAVYQKLFNALIGLAKIEQVPTVSVSCDLEGVEHHRQLGFKPSGPVFMEAGIPRQRMACSVNNFPLPDVTKMH</sequence>
<dbReference type="OrthoDB" id="9796171at2"/>
<evidence type="ECO:0000313" key="2">
    <source>
        <dbReference type="EMBL" id="QJR82410.1"/>
    </source>
</evidence>
<keyword evidence="2" id="KW-0808">Transferase</keyword>
<dbReference type="EMBL" id="CP052766">
    <property type="protein sequence ID" value="QJR82410.1"/>
    <property type="molecule type" value="Genomic_DNA"/>
</dbReference>
<accession>A0A6M4MIH5</accession>
<name>A0A6M4MIH5_9ALTE</name>
<organism evidence="2 3">
    <name type="scientific">Alteromonas pelagimontana</name>
    <dbReference type="NCBI Taxonomy" id="1858656"/>
    <lineage>
        <taxon>Bacteria</taxon>
        <taxon>Pseudomonadati</taxon>
        <taxon>Pseudomonadota</taxon>
        <taxon>Gammaproteobacteria</taxon>
        <taxon>Alteromonadales</taxon>
        <taxon>Alteromonadaceae</taxon>
        <taxon>Alteromonas/Salinimonas group</taxon>
        <taxon>Alteromonas</taxon>
    </lineage>
</organism>